<proteinExistence type="predicted"/>
<organism evidence="1 2">
    <name type="scientific">Sclerotinia sclerotiorum (strain ATCC 18683 / 1980 / Ss-1)</name>
    <name type="common">White mold</name>
    <name type="synonym">Whetzelinia sclerotiorum</name>
    <dbReference type="NCBI Taxonomy" id="665079"/>
    <lineage>
        <taxon>Eukaryota</taxon>
        <taxon>Fungi</taxon>
        <taxon>Dikarya</taxon>
        <taxon>Ascomycota</taxon>
        <taxon>Pezizomycotina</taxon>
        <taxon>Leotiomycetes</taxon>
        <taxon>Helotiales</taxon>
        <taxon>Sclerotiniaceae</taxon>
        <taxon>Sclerotinia</taxon>
    </lineage>
</organism>
<dbReference type="AlphaFoldDB" id="A7EF68"/>
<accession>A7EF68</accession>
<dbReference type="EMBL" id="CH476624">
    <property type="protein sequence ID" value="EDO01484.1"/>
    <property type="molecule type" value="Genomic_DNA"/>
</dbReference>
<gene>
    <name evidence="1" type="ORF">SS1G_03959</name>
</gene>
<dbReference type="HOGENOM" id="CLU_2706330_0_0_1"/>
<protein>
    <submittedName>
        <fullName evidence="1">Uncharacterized protein</fullName>
    </submittedName>
</protein>
<name>A7EF68_SCLS1</name>
<evidence type="ECO:0000313" key="2">
    <source>
        <dbReference type="Proteomes" id="UP000001312"/>
    </source>
</evidence>
<evidence type="ECO:0000313" key="1">
    <source>
        <dbReference type="EMBL" id="EDO01484.1"/>
    </source>
</evidence>
<dbReference type="Proteomes" id="UP000001312">
    <property type="component" value="Unassembled WGS sequence"/>
</dbReference>
<keyword evidence="2" id="KW-1185">Reference proteome</keyword>
<sequence length="73" mass="8285">MQSCQRCKDALQTQGYGYRCDQRTLSAQEGPQKVDWRGVETADTKKKNGEDNYKCSRGRLTLAVEKDKSPTLN</sequence>
<dbReference type="InParanoid" id="A7EF68"/>
<dbReference type="GeneID" id="5492094"/>
<dbReference type="KEGG" id="ssl:SS1G_03959"/>
<reference evidence="2" key="1">
    <citation type="journal article" date="2011" name="PLoS Genet.">
        <title>Genomic analysis of the necrotrophic fungal pathogens Sclerotinia sclerotiorum and Botrytis cinerea.</title>
        <authorList>
            <person name="Amselem J."/>
            <person name="Cuomo C.A."/>
            <person name="van Kan J.A."/>
            <person name="Viaud M."/>
            <person name="Benito E.P."/>
            <person name="Couloux A."/>
            <person name="Coutinho P.M."/>
            <person name="de Vries R.P."/>
            <person name="Dyer P.S."/>
            <person name="Fillinger S."/>
            <person name="Fournier E."/>
            <person name="Gout L."/>
            <person name="Hahn M."/>
            <person name="Kohn L."/>
            <person name="Lapalu N."/>
            <person name="Plummer K.M."/>
            <person name="Pradier J.M."/>
            <person name="Quevillon E."/>
            <person name="Sharon A."/>
            <person name="Simon A."/>
            <person name="ten Have A."/>
            <person name="Tudzynski B."/>
            <person name="Tudzynski P."/>
            <person name="Wincker P."/>
            <person name="Andrew M."/>
            <person name="Anthouard V."/>
            <person name="Beever R.E."/>
            <person name="Beffa R."/>
            <person name="Benoit I."/>
            <person name="Bouzid O."/>
            <person name="Brault B."/>
            <person name="Chen Z."/>
            <person name="Choquer M."/>
            <person name="Collemare J."/>
            <person name="Cotton P."/>
            <person name="Danchin E.G."/>
            <person name="Da Silva C."/>
            <person name="Gautier A."/>
            <person name="Giraud C."/>
            <person name="Giraud T."/>
            <person name="Gonzalez C."/>
            <person name="Grossetete S."/>
            <person name="Guldener U."/>
            <person name="Henrissat B."/>
            <person name="Howlett B.J."/>
            <person name="Kodira C."/>
            <person name="Kretschmer M."/>
            <person name="Lappartient A."/>
            <person name="Leroch M."/>
            <person name="Levis C."/>
            <person name="Mauceli E."/>
            <person name="Neuveglise C."/>
            <person name="Oeser B."/>
            <person name="Pearson M."/>
            <person name="Poulain J."/>
            <person name="Poussereau N."/>
            <person name="Quesneville H."/>
            <person name="Rascle C."/>
            <person name="Schumacher J."/>
            <person name="Segurens B."/>
            <person name="Sexton A."/>
            <person name="Silva E."/>
            <person name="Sirven C."/>
            <person name="Soanes D.M."/>
            <person name="Talbot N.J."/>
            <person name="Templeton M."/>
            <person name="Yandava C."/>
            <person name="Yarden O."/>
            <person name="Zeng Q."/>
            <person name="Rollins J.A."/>
            <person name="Lebrun M.H."/>
            <person name="Dickman M."/>
        </authorList>
    </citation>
    <scope>NUCLEOTIDE SEQUENCE [LARGE SCALE GENOMIC DNA]</scope>
    <source>
        <strain evidence="2">ATCC 18683 / 1980 / Ss-1</strain>
    </source>
</reference>
<dbReference type="RefSeq" id="XP_001595869.1">
    <property type="nucleotide sequence ID" value="XM_001595819.1"/>
</dbReference>